<dbReference type="GO" id="GO:0000271">
    <property type="term" value="P:polysaccharide biosynthetic process"/>
    <property type="evidence" value="ECO:0007669"/>
    <property type="project" value="TreeGrafter"/>
</dbReference>
<dbReference type="AlphaFoldDB" id="A0A6M3KJG3"/>
<evidence type="ECO:0000313" key="2">
    <source>
        <dbReference type="EMBL" id="QJA82179.1"/>
    </source>
</evidence>
<gene>
    <name evidence="2" type="ORF">MM415A00437_0026</name>
    <name evidence="1" type="ORF">MM415B01161_0011</name>
</gene>
<dbReference type="InterPro" id="IPR000653">
    <property type="entry name" value="DegT/StrS_aminotransferase"/>
</dbReference>
<keyword evidence="2" id="KW-0032">Aminotransferase</keyword>
<dbReference type="Gene3D" id="3.90.1150.10">
    <property type="entry name" value="Aspartate Aminotransferase, domain 1"/>
    <property type="match status" value="1"/>
</dbReference>
<proteinExistence type="predicted"/>
<dbReference type="SUPFAM" id="SSF53383">
    <property type="entry name" value="PLP-dependent transferases"/>
    <property type="match status" value="1"/>
</dbReference>
<dbReference type="PIRSF" id="PIRSF000390">
    <property type="entry name" value="PLP_StrS"/>
    <property type="match status" value="1"/>
</dbReference>
<reference evidence="2" key="1">
    <citation type="submission" date="2020-03" db="EMBL/GenBank/DDBJ databases">
        <title>The deep terrestrial virosphere.</title>
        <authorList>
            <person name="Holmfeldt K."/>
            <person name="Nilsson E."/>
            <person name="Simone D."/>
            <person name="Lopez-Fernandez M."/>
            <person name="Wu X."/>
            <person name="de Brujin I."/>
            <person name="Lundin D."/>
            <person name="Andersson A."/>
            <person name="Bertilsson S."/>
            <person name="Dopson M."/>
        </authorList>
    </citation>
    <scope>NUCLEOTIDE SEQUENCE</scope>
    <source>
        <strain evidence="2">MM415A00437</strain>
        <strain evidence="1">MM415B01161</strain>
    </source>
</reference>
<organism evidence="2">
    <name type="scientific">viral metagenome</name>
    <dbReference type="NCBI Taxonomy" id="1070528"/>
    <lineage>
        <taxon>unclassified sequences</taxon>
        <taxon>metagenomes</taxon>
        <taxon>organismal metagenomes</taxon>
    </lineage>
</organism>
<dbReference type="GO" id="GO:0030170">
    <property type="term" value="F:pyridoxal phosphate binding"/>
    <property type="evidence" value="ECO:0007669"/>
    <property type="project" value="TreeGrafter"/>
</dbReference>
<dbReference type="EMBL" id="MT142481">
    <property type="protein sequence ID" value="QJA82179.1"/>
    <property type="molecule type" value="Genomic_DNA"/>
</dbReference>
<sequence>MILILGRVIRLRRFMINLFYPYVPKEAIEAVVDVLRSRFIGQGPQVDRFEKIFCDHFNVKNAVSLNSGTAALATAYELIGIGPGDEVITTPLTCTATNIELLRLGAKLVWADISPDTLCIDRESVKSKLTSKTKAIVQVHLGGLRAECADIQYDTRRIPVVSDAAQALGIFTGDYTCCSFQAIKQITTIDGGMLIAPSFAEAHKAKLLRWFGIDRDKKIANNWQAYKERKMIFDIEVLGTKRHMNDVAAAMGVVGIAHYDHVMGVRYEQFSKYKELLSDVRGLRIIDSIDNTCWLCTVIVERRDDFVKKLFEADIDSNVVQVRNDIYKVFGGKRQDLPVMNELEEKYLSIPLGPHITMDDVEYICKIIKGGW</sequence>
<accession>A0A6M3KJG3</accession>
<evidence type="ECO:0000313" key="1">
    <source>
        <dbReference type="EMBL" id="QJA60211.1"/>
    </source>
</evidence>
<dbReference type="Gene3D" id="3.40.640.10">
    <property type="entry name" value="Type I PLP-dependent aspartate aminotransferase-like (Major domain)"/>
    <property type="match status" value="1"/>
</dbReference>
<dbReference type="InterPro" id="IPR015421">
    <property type="entry name" value="PyrdxlP-dep_Trfase_major"/>
</dbReference>
<protein>
    <submittedName>
        <fullName evidence="2">Putative DegT/DnrJ/EryC1/StrS aminotransferase family protein</fullName>
    </submittedName>
</protein>
<dbReference type="EMBL" id="MT141400">
    <property type="protein sequence ID" value="QJA60211.1"/>
    <property type="molecule type" value="Genomic_DNA"/>
</dbReference>
<dbReference type="InterPro" id="IPR015424">
    <property type="entry name" value="PyrdxlP-dep_Trfase"/>
</dbReference>
<name>A0A6M3KJG3_9ZZZZ</name>
<keyword evidence="2" id="KW-0808">Transferase</keyword>
<dbReference type="GO" id="GO:0008483">
    <property type="term" value="F:transaminase activity"/>
    <property type="evidence" value="ECO:0007669"/>
    <property type="project" value="UniProtKB-KW"/>
</dbReference>
<dbReference type="PANTHER" id="PTHR30244:SF34">
    <property type="entry name" value="DTDP-4-AMINO-4,6-DIDEOXYGALACTOSE TRANSAMINASE"/>
    <property type="match status" value="1"/>
</dbReference>
<dbReference type="Pfam" id="PF01041">
    <property type="entry name" value="DegT_DnrJ_EryC1"/>
    <property type="match status" value="1"/>
</dbReference>
<dbReference type="PANTHER" id="PTHR30244">
    <property type="entry name" value="TRANSAMINASE"/>
    <property type="match status" value="1"/>
</dbReference>
<dbReference type="InterPro" id="IPR015422">
    <property type="entry name" value="PyrdxlP-dep_Trfase_small"/>
</dbReference>